<dbReference type="InterPro" id="IPR023214">
    <property type="entry name" value="HAD_sf"/>
</dbReference>
<dbReference type="RefSeq" id="WP_049992564.1">
    <property type="nucleotide sequence ID" value="NZ_CP031310.1"/>
</dbReference>
<accession>A0A4D6HGK4</accession>
<protein>
    <submittedName>
        <fullName evidence="2">HAD family hydrolase</fullName>
    </submittedName>
</protein>
<sequence>MANAAYDVWLFDLDGTLIDIEPDHPRWVFDEIGDCLGRDFSDQEVRILWHGLGGTRNEQLREWRIDPEPFWEAFHEIEDPIRRAEATYLYDDAERLLASLDRPVGLVTHSQTHLTEAALDHLDIADWFDTVVCCDDEIGWKPDPDPVHLALSDLGVAGNGHDGVFVGDSPGDVGAAWNAGLDAAHVERFDPHERGQCVRADHRVDRLDDLWALAGTADSGSEDAG</sequence>
<proteinExistence type="inferred from homology"/>
<evidence type="ECO:0000256" key="1">
    <source>
        <dbReference type="ARBA" id="ARBA00007958"/>
    </source>
</evidence>
<dbReference type="Gene3D" id="1.10.150.240">
    <property type="entry name" value="Putative phosphatase, domain 2"/>
    <property type="match status" value="1"/>
</dbReference>
<dbReference type="SFLD" id="SFLDS00003">
    <property type="entry name" value="Haloacid_Dehalogenase"/>
    <property type="match status" value="1"/>
</dbReference>
<dbReference type="GeneID" id="39848953"/>
<dbReference type="PANTHER" id="PTHR43434">
    <property type="entry name" value="PHOSPHOGLYCOLATE PHOSPHATASE"/>
    <property type="match status" value="1"/>
</dbReference>
<organism evidence="2 3">
    <name type="scientific">Halapricum salinum</name>
    <dbReference type="NCBI Taxonomy" id="1457250"/>
    <lineage>
        <taxon>Archaea</taxon>
        <taxon>Methanobacteriati</taxon>
        <taxon>Methanobacteriota</taxon>
        <taxon>Stenosarchaea group</taxon>
        <taxon>Halobacteria</taxon>
        <taxon>Halobacteriales</taxon>
        <taxon>Haloarculaceae</taxon>
        <taxon>Halapricum</taxon>
    </lineage>
</organism>
<dbReference type="SFLD" id="SFLDG01129">
    <property type="entry name" value="C1.5:_HAD__Beta-PGM__Phosphata"/>
    <property type="match status" value="1"/>
</dbReference>
<dbReference type="KEGG" id="hsn:DV733_13790"/>
<dbReference type="InterPro" id="IPR036412">
    <property type="entry name" value="HAD-like_sf"/>
</dbReference>
<keyword evidence="2" id="KW-0378">Hydrolase</keyword>
<dbReference type="Proteomes" id="UP000296706">
    <property type="component" value="Chromosome"/>
</dbReference>
<reference evidence="2 3" key="1">
    <citation type="journal article" date="2019" name="Nat. Commun.">
        <title>A new type of DNA phosphorothioation-based antiviral system in archaea.</title>
        <authorList>
            <person name="Xiong L."/>
            <person name="Liu S."/>
            <person name="Chen S."/>
            <person name="Xiao Y."/>
            <person name="Zhu B."/>
            <person name="Gao Y."/>
            <person name="Zhang Y."/>
            <person name="Chen B."/>
            <person name="Luo J."/>
            <person name="Deng Z."/>
            <person name="Chen X."/>
            <person name="Wang L."/>
            <person name="Chen S."/>
        </authorList>
    </citation>
    <scope>NUCLEOTIDE SEQUENCE [LARGE SCALE GENOMIC DNA]</scope>
    <source>
        <strain evidence="2 3">CBA1105</strain>
    </source>
</reference>
<dbReference type="EMBL" id="CP031310">
    <property type="protein sequence ID" value="QCC52238.1"/>
    <property type="molecule type" value="Genomic_DNA"/>
</dbReference>
<evidence type="ECO:0000313" key="2">
    <source>
        <dbReference type="EMBL" id="QCC52238.1"/>
    </source>
</evidence>
<dbReference type="InterPro" id="IPR006439">
    <property type="entry name" value="HAD-SF_hydro_IA"/>
</dbReference>
<dbReference type="STRING" id="1457250.GCA_000755225_01621"/>
<dbReference type="NCBIfam" id="TIGR01549">
    <property type="entry name" value="HAD-SF-IA-v1"/>
    <property type="match status" value="1"/>
</dbReference>
<gene>
    <name evidence="2" type="ORF">DV733_13790</name>
</gene>
<dbReference type="Gene3D" id="3.40.50.1000">
    <property type="entry name" value="HAD superfamily/HAD-like"/>
    <property type="match status" value="1"/>
</dbReference>
<dbReference type="SUPFAM" id="SSF56784">
    <property type="entry name" value="HAD-like"/>
    <property type="match status" value="1"/>
</dbReference>
<evidence type="ECO:0000313" key="3">
    <source>
        <dbReference type="Proteomes" id="UP000296706"/>
    </source>
</evidence>
<dbReference type="PANTHER" id="PTHR43434:SF1">
    <property type="entry name" value="PHOSPHOGLYCOLATE PHOSPHATASE"/>
    <property type="match status" value="1"/>
</dbReference>
<dbReference type="Pfam" id="PF00702">
    <property type="entry name" value="Hydrolase"/>
    <property type="match status" value="1"/>
</dbReference>
<dbReference type="AlphaFoldDB" id="A0A4D6HGK4"/>
<dbReference type="InterPro" id="IPR050155">
    <property type="entry name" value="HAD-like_hydrolase_sf"/>
</dbReference>
<name>A0A4D6HGK4_9EURY</name>
<dbReference type="OrthoDB" id="31229at2157"/>
<dbReference type="GO" id="GO:0008967">
    <property type="term" value="F:phosphoglycolate phosphatase activity"/>
    <property type="evidence" value="ECO:0007669"/>
    <property type="project" value="TreeGrafter"/>
</dbReference>
<keyword evidence="3" id="KW-1185">Reference proteome</keyword>
<comment type="similarity">
    <text evidence="1">Belongs to the HAD-like hydrolase superfamily.</text>
</comment>
<dbReference type="GO" id="GO:0006281">
    <property type="term" value="P:DNA repair"/>
    <property type="evidence" value="ECO:0007669"/>
    <property type="project" value="TreeGrafter"/>
</dbReference>
<dbReference type="InterPro" id="IPR023198">
    <property type="entry name" value="PGP-like_dom2"/>
</dbReference>